<evidence type="ECO:0000313" key="2">
    <source>
        <dbReference type="EMBL" id="SBV62788.1"/>
    </source>
</evidence>
<reference evidence="3" key="1">
    <citation type="submission" date="2016-04" db="EMBL/GenBank/DDBJ databases">
        <authorList>
            <person name="Evans L.H."/>
            <person name="Alamgir A."/>
            <person name="Owens N."/>
            <person name="Weber N.D."/>
            <person name="Virtaneva K."/>
            <person name="Barbian K."/>
            <person name="Babar A."/>
            <person name="Rosenke K."/>
        </authorList>
    </citation>
    <scope>NUCLEOTIDE SEQUENCE</scope>
    <source>
        <strain evidence="2">86-2</strain>
        <strain evidence="3">92-3</strain>
    </source>
</reference>
<organism evidence="3">
    <name type="scientific">uncultured Citrobacter sp</name>
    <dbReference type="NCBI Taxonomy" id="200446"/>
    <lineage>
        <taxon>Bacteria</taxon>
        <taxon>Pseudomonadati</taxon>
        <taxon>Pseudomonadota</taxon>
        <taxon>Gammaproteobacteria</taxon>
        <taxon>Enterobacterales</taxon>
        <taxon>Enterobacteriaceae</taxon>
        <taxon>Citrobacter</taxon>
        <taxon>environmental samples</taxon>
    </lineage>
</organism>
<proteinExistence type="predicted"/>
<name>A0A212IBE0_9ENTR</name>
<evidence type="ECO:0000256" key="1">
    <source>
        <dbReference type="SAM" id="SignalP"/>
    </source>
</evidence>
<evidence type="ECO:0000313" key="3">
    <source>
        <dbReference type="EMBL" id="SBV63939.1"/>
    </source>
</evidence>
<accession>A0A212IBE0</accession>
<dbReference type="AlphaFoldDB" id="A0A212IBE0"/>
<evidence type="ECO:0008006" key="4">
    <source>
        <dbReference type="Google" id="ProtNLM"/>
    </source>
</evidence>
<feature type="chain" id="PRO_5015073603" description="DUF3829 domain-containing protein" evidence="1">
    <location>
        <begin position="18"/>
        <end position="221"/>
    </location>
</feature>
<sequence length="221" mass="25519">MKWILMVVSFVTLPTLAAYQPTDEEAQLLQANRVGLERNMKNALPLQAKTDICIGYIKNSGVLKNQAGYVPEAVSTLEYWGRVKHYVDQSVDYAGNRYPRLYYYDQKLYEKYGPYPKDNADTDKLFNDALSNNYLKAKDYIAATQQYSEDLRKKDLHKICLESVTKKMRGQLSPATASMDKLFYPGITSDDTGEKFNEYRAQFYGHLQFTQLLNKIEASYY</sequence>
<dbReference type="RefSeq" id="WP_088728443.1">
    <property type="nucleotide sequence ID" value="NZ_LT598670.1"/>
</dbReference>
<protein>
    <recommendedName>
        <fullName evidence="4">DUF3829 domain-containing protein</fullName>
    </recommendedName>
</protein>
<dbReference type="EMBL" id="FLUB01000016">
    <property type="protein sequence ID" value="SBV63939.1"/>
    <property type="molecule type" value="Genomic_DNA"/>
</dbReference>
<dbReference type="EMBL" id="FLUA01000023">
    <property type="protein sequence ID" value="SBV62788.1"/>
    <property type="molecule type" value="Genomic_DNA"/>
</dbReference>
<gene>
    <name evidence="2" type="ORF">KL86CIT2_260004</name>
    <name evidence="3" type="ORF">KM92CIT3_40172</name>
</gene>
<feature type="signal peptide" evidence="1">
    <location>
        <begin position="1"/>
        <end position="17"/>
    </location>
</feature>
<keyword evidence="1" id="KW-0732">Signal</keyword>